<keyword evidence="3" id="KW-1185">Reference proteome</keyword>
<name>A0AAD4ID78_9PLEO</name>
<gene>
    <name evidence="2" type="ORF">G6011_11331</name>
</gene>
<dbReference type="AlphaFoldDB" id="A0AAD4ID78"/>
<dbReference type="Proteomes" id="UP001199106">
    <property type="component" value="Unassembled WGS sequence"/>
</dbReference>
<organism evidence="2 3">
    <name type="scientific">Alternaria panax</name>
    <dbReference type="NCBI Taxonomy" id="48097"/>
    <lineage>
        <taxon>Eukaryota</taxon>
        <taxon>Fungi</taxon>
        <taxon>Dikarya</taxon>
        <taxon>Ascomycota</taxon>
        <taxon>Pezizomycotina</taxon>
        <taxon>Dothideomycetes</taxon>
        <taxon>Pleosporomycetidae</taxon>
        <taxon>Pleosporales</taxon>
        <taxon>Pleosporineae</taxon>
        <taxon>Pleosporaceae</taxon>
        <taxon>Alternaria</taxon>
        <taxon>Alternaria sect. Panax</taxon>
    </lineage>
</organism>
<accession>A0AAD4ID78</accession>
<proteinExistence type="predicted"/>
<reference evidence="2" key="1">
    <citation type="submission" date="2021-07" db="EMBL/GenBank/DDBJ databases">
        <title>Genome Resource of American Ginseng Black Spot Pathogen Alternaria panax.</title>
        <authorList>
            <person name="Qiu C."/>
            <person name="Wang W."/>
            <person name="Liu Z."/>
        </authorList>
    </citation>
    <scope>NUCLEOTIDE SEQUENCE</scope>
    <source>
        <strain evidence="2">BNCC115425</strain>
    </source>
</reference>
<comment type="caution">
    <text evidence="2">The sequence shown here is derived from an EMBL/GenBank/DDBJ whole genome shotgun (WGS) entry which is preliminary data.</text>
</comment>
<protein>
    <submittedName>
        <fullName evidence="2">Uncharacterized protein</fullName>
    </submittedName>
</protein>
<evidence type="ECO:0000313" key="2">
    <source>
        <dbReference type="EMBL" id="KAG9192597.1"/>
    </source>
</evidence>
<evidence type="ECO:0000313" key="3">
    <source>
        <dbReference type="Proteomes" id="UP001199106"/>
    </source>
</evidence>
<evidence type="ECO:0000256" key="1">
    <source>
        <dbReference type="SAM" id="MobiDB-lite"/>
    </source>
</evidence>
<feature type="region of interest" description="Disordered" evidence="1">
    <location>
        <begin position="95"/>
        <end position="118"/>
    </location>
</feature>
<dbReference type="EMBL" id="JAANER010000003">
    <property type="protein sequence ID" value="KAG9192597.1"/>
    <property type="molecule type" value="Genomic_DNA"/>
</dbReference>
<sequence>MSTRTAPLNRSHTVGSGKLRAKLLLHVGGMSLANASPSFTAVAVPPAFPTTCRRPWPSIKALTKDLYRDIRLTQPLAPLKYSSQPRYKSFIHFTGPRHAAAPQPPQDADLDNLTKKQK</sequence>